<dbReference type="OMA" id="CLEPCIN"/>
<dbReference type="Proteomes" id="UP000026915">
    <property type="component" value="Chromosome 10"/>
</dbReference>
<accession>A0A061FNQ3</accession>
<dbReference type="eggNOG" id="KOG0017">
    <property type="taxonomic scope" value="Eukaryota"/>
</dbReference>
<dbReference type="HOGENOM" id="CLU_595044_0_0_1"/>
<proteinExistence type="predicted"/>
<protein>
    <submittedName>
        <fullName evidence="3">Uncharacterized protein</fullName>
    </submittedName>
</protein>
<dbReference type="InterPro" id="IPR054722">
    <property type="entry name" value="PolX-like_BBD"/>
</dbReference>
<feature type="domain" description="GAG-pre-integrase" evidence="1">
    <location>
        <begin position="182"/>
        <end position="235"/>
    </location>
</feature>
<dbReference type="InParanoid" id="A0A061FNQ3"/>
<gene>
    <name evidence="3" type="ORF">TCM_042900</name>
</gene>
<evidence type="ECO:0000259" key="1">
    <source>
        <dbReference type="Pfam" id="PF13976"/>
    </source>
</evidence>
<dbReference type="InterPro" id="IPR025724">
    <property type="entry name" value="GAG-pre-integrase_dom"/>
</dbReference>
<dbReference type="Gramene" id="EOY18307">
    <property type="protein sequence ID" value="EOY18307"/>
    <property type="gene ID" value="TCM_042900"/>
</dbReference>
<dbReference type="PANTHER" id="PTHR11439:SF503">
    <property type="entry name" value="CYSTEINE-RICH RLK (RECEPTOR-LIKE PROTEIN KINASE) 8"/>
    <property type="match status" value="1"/>
</dbReference>
<evidence type="ECO:0000313" key="4">
    <source>
        <dbReference type="Proteomes" id="UP000026915"/>
    </source>
</evidence>
<feature type="domain" description="Retrovirus-related Pol polyprotein from transposon TNT 1-94-like beta-barrel" evidence="2">
    <location>
        <begin position="117"/>
        <end position="155"/>
    </location>
</feature>
<evidence type="ECO:0000313" key="3">
    <source>
        <dbReference type="EMBL" id="EOY18307.1"/>
    </source>
</evidence>
<dbReference type="EMBL" id="CM001888">
    <property type="protein sequence ID" value="EOY18307.1"/>
    <property type="molecule type" value="Genomic_DNA"/>
</dbReference>
<evidence type="ECO:0000259" key="2">
    <source>
        <dbReference type="Pfam" id="PF22936"/>
    </source>
</evidence>
<keyword evidence="4" id="KW-1185">Reference proteome</keyword>
<dbReference type="STRING" id="3641.A0A061FNQ3"/>
<dbReference type="Pfam" id="PF22936">
    <property type="entry name" value="Pol_BBD"/>
    <property type="match status" value="1"/>
</dbReference>
<dbReference type="Pfam" id="PF13976">
    <property type="entry name" value="gag_pre-integrs"/>
    <property type="match status" value="1"/>
</dbReference>
<dbReference type="PANTHER" id="PTHR11439">
    <property type="entry name" value="GAG-POL-RELATED RETROTRANSPOSON"/>
    <property type="match status" value="1"/>
</dbReference>
<reference evidence="3 4" key="1">
    <citation type="journal article" date="2013" name="Genome Biol.">
        <title>The genome sequence of the most widely cultivated cacao type and its use to identify candidate genes regulating pod color.</title>
        <authorList>
            <person name="Motamayor J.C."/>
            <person name="Mockaitis K."/>
            <person name="Schmutz J."/>
            <person name="Haiminen N."/>
            <person name="Iii D.L."/>
            <person name="Cornejo O."/>
            <person name="Findley S.D."/>
            <person name="Zheng P."/>
            <person name="Utro F."/>
            <person name="Royaert S."/>
            <person name="Saski C."/>
            <person name="Jenkins J."/>
            <person name="Podicheti R."/>
            <person name="Zhao M."/>
            <person name="Scheffler B.E."/>
            <person name="Stack J.C."/>
            <person name="Feltus F.A."/>
            <person name="Mustiga G.M."/>
            <person name="Amores F."/>
            <person name="Phillips W."/>
            <person name="Marelli J.P."/>
            <person name="May G.D."/>
            <person name="Shapiro H."/>
            <person name="Ma J."/>
            <person name="Bustamante C.D."/>
            <person name="Schnell R.J."/>
            <person name="Main D."/>
            <person name="Gilbert D."/>
            <person name="Parida L."/>
            <person name="Kuhn D.N."/>
        </authorList>
    </citation>
    <scope>NUCLEOTIDE SEQUENCE [LARGE SCALE GENOMIC DNA]</scope>
    <source>
        <strain evidence="4">cv. Matina 1-6</strain>
    </source>
</reference>
<name>A0A061FNQ3_THECC</name>
<organism evidence="3 4">
    <name type="scientific">Theobroma cacao</name>
    <name type="common">Cacao</name>
    <name type="synonym">Cocoa</name>
    <dbReference type="NCBI Taxonomy" id="3641"/>
    <lineage>
        <taxon>Eukaryota</taxon>
        <taxon>Viridiplantae</taxon>
        <taxon>Streptophyta</taxon>
        <taxon>Embryophyta</taxon>
        <taxon>Tracheophyta</taxon>
        <taxon>Spermatophyta</taxon>
        <taxon>Magnoliopsida</taxon>
        <taxon>eudicotyledons</taxon>
        <taxon>Gunneridae</taxon>
        <taxon>Pentapetalae</taxon>
        <taxon>rosids</taxon>
        <taxon>malvids</taxon>
        <taxon>Malvales</taxon>
        <taxon>Malvaceae</taxon>
        <taxon>Byttnerioideae</taxon>
        <taxon>Theobroma</taxon>
    </lineage>
</organism>
<sequence length="460" mass="51807">MASSSYNALAPQFSQEKITQFAFDSLFIIILTCDNPKDAWDKIKEEFEGSDRTRSCNQMGHVEKVCKAKKVVVEEKTAIVENEDENEELLFMARTDADPLSNNIWLIDNGCSNHLSIGTVSVETPKGVKYITGVHYIPEVDQNLLSVGKLTRSHYALLFEDQYYTIHDPTGAEMITVEMKNNCYPLNLMNANQVAFYCEMDTSELWHKRLGHVNYGSLAKMATDDLVEGLPAIKNPDKVGDISGNKLAKEDGFGQADVVTYRSMVGSLLYLLATRPDIMYSTSLLSRFMQAPSTLHFIAVKRIIKNVKGTLNYGLRYEKNENSELHGYSDSDWAGSLEDSKSTRGFCLSFGSGVFCWNNKKQEVVAQFSTEAEYIATAAATNHVVWLRKLLNDLGFKQEKATLIHVDNKSAIAIAKNPGQHGRAKHIRVKHHAIRELVKELSYTACRHFHKRIAQRKLSF</sequence>
<dbReference type="AlphaFoldDB" id="A0A061FNQ3"/>
<dbReference type="CDD" id="cd09272">
    <property type="entry name" value="RNase_HI_RT_Ty1"/>
    <property type="match status" value="1"/>
</dbReference>